<dbReference type="Gene3D" id="1.10.1280.10">
    <property type="entry name" value="Di-copper center containing domain from catechol oxidase"/>
    <property type="match status" value="1"/>
</dbReference>
<evidence type="ECO:0008006" key="8">
    <source>
        <dbReference type="Google" id="ProtNLM"/>
    </source>
</evidence>
<evidence type="ECO:0000256" key="1">
    <source>
        <dbReference type="ARBA" id="ARBA00022761"/>
    </source>
</evidence>
<feature type="domain" description="Hemocyanin middle" evidence="3">
    <location>
        <begin position="166"/>
        <end position="455"/>
    </location>
</feature>
<dbReference type="Gene3D" id="2.60.40.1520">
    <property type="entry name" value="Hemocyanin, C-terminal domain"/>
    <property type="match status" value="2"/>
</dbReference>
<dbReference type="InterPro" id="IPR005204">
    <property type="entry name" value="Hemocyanin_N"/>
</dbReference>
<keyword evidence="7" id="KW-1185">Reference proteome</keyword>
<dbReference type="InterPro" id="IPR014756">
    <property type="entry name" value="Ig_E-set"/>
</dbReference>
<dbReference type="InterPro" id="IPR000896">
    <property type="entry name" value="Hemocyanin/hexamerin_mid_dom"/>
</dbReference>
<evidence type="ECO:0000259" key="3">
    <source>
        <dbReference type="Pfam" id="PF00372"/>
    </source>
</evidence>
<dbReference type="InterPro" id="IPR008922">
    <property type="entry name" value="Di-copper_centre_dom_sf"/>
</dbReference>
<accession>A0ABQ9IBF9</accession>
<dbReference type="InterPro" id="IPR013788">
    <property type="entry name" value="Hemocyanin/hexamerin"/>
</dbReference>
<evidence type="ECO:0000259" key="4">
    <source>
        <dbReference type="Pfam" id="PF03722"/>
    </source>
</evidence>
<dbReference type="Pfam" id="PF03722">
    <property type="entry name" value="Hemocyanin_N"/>
    <property type="match status" value="1"/>
</dbReference>
<evidence type="ECO:0000259" key="5">
    <source>
        <dbReference type="Pfam" id="PF03723"/>
    </source>
</evidence>
<evidence type="ECO:0000256" key="2">
    <source>
        <dbReference type="SAM" id="MobiDB-lite"/>
    </source>
</evidence>
<feature type="domain" description="Hemocyanin N-terminal" evidence="4">
    <location>
        <begin position="38"/>
        <end position="160"/>
    </location>
</feature>
<name>A0ABQ9IBF9_9NEOP</name>
<dbReference type="Pfam" id="PF03723">
    <property type="entry name" value="Hemocyanin_C"/>
    <property type="match status" value="2"/>
</dbReference>
<dbReference type="EMBL" id="JARBHB010000002">
    <property type="protein sequence ID" value="KAJ8894005.1"/>
    <property type="molecule type" value="Genomic_DNA"/>
</dbReference>
<keyword evidence="1" id="KW-0758">Storage protein</keyword>
<organism evidence="6 7">
    <name type="scientific">Dryococelus australis</name>
    <dbReference type="NCBI Taxonomy" id="614101"/>
    <lineage>
        <taxon>Eukaryota</taxon>
        <taxon>Metazoa</taxon>
        <taxon>Ecdysozoa</taxon>
        <taxon>Arthropoda</taxon>
        <taxon>Hexapoda</taxon>
        <taxon>Insecta</taxon>
        <taxon>Pterygota</taxon>
        <taxon>Neoptera</taxon>
        <taxon>Polyneoptera</taxon>
        <taxon>Phasmatodea</taxon>
        <taxon>Verophasmatodea</taxon>
        <taxon>Anareolatae</taxon>
        <taxon>Phasmatidae</taxon>
        <taxon>Eurycanthinae</taxon>
        <taxon>Dryococelus</taxon>
    </lineage>
</organism>
<protein>
    <recommendedName>
        <fullName evidence="8">Hexamerin-like protein 2</fullName>
    </recommendedName>
</protein>
<reference evidence="6 7" key="1">
    <citation type="submission" date="2023-02" db="EMBL/GenBank/DDBJ databases">
        <title>LHISI_Scaffold_Assembly.</title>
        <authorList>
            <person name="Stuart O.P."/>
            <person name="Cleave R."/>
            <person name="Magrath M.J.L."/>
            <person name="Mikheyev A.S."/>
        </authorList>
    </citation>
    <scope>NUCLEOTIDE SEQUENCE [LARGE SCALE GENOMIC DNA]</scope>
    <source>
        <strain evidence="6">Daus_M_001</strain>
        <tissue evidence="6">Leg muscle</tissue>
    </source>
</reference>
<feature type="domain" description="Hemocyanin C-terminal" evidence="5">
    <location>
        <begin position="714"/>
        <end position="805"/>
    </location>
</feature>
<evidence type="ECO:0000313" key="6">
    <source>
        <dbReference type="EMBL" id="KAJ8894005.1"/>
    </source>
</evidence>
<comment type="caution">
    <text evidence="6">The sequence shown here is derived from an EMBL/GenBank/DDBJ whole genome shotgun (WGS) entry which is preliminary data.</text>
</comment>
<dbReference type="PANTHER" id="PTHR11511:SF5">
    <property type="entry name" value="FAT-BODY PROTEIN 1-RELATED"/>
    <property type="match status" value="1"/>
</dbReference>
<evidence type="ECO:0000313" key="7">
    <source>
        <dbReference type="Proteomes" id="UP001159363"/>
    </source>
</evidence>
<dbReference type="PANTHER" id="PTHR11511">
    <property type="entry name" value="LARVAL STORAGE PROTEIN/PHENOLOXIDASE"/>
    <property type="match status" value="1"/>
</dbReference>
<feature type="domain" description="Hemocyanin C-terminal" evidence="5">
    <location>
        <begin position="469"/>
        <end position="627"/>
    </location>
</feature>
<dbReference type="InterPro" id="IPR005203">
    <property type="entry name" value="Hemocyanin_C"/>
</dbReference>
<dbReference type="SUPFAM" id="SSF48050">
    <property type="entry name" value="Hemocyanin, N-terminal domain"/>
    <property type="match status" value="1"/>
</dbReference>
<feature type="compositionally biased region" description="Basic and acidic residues" evidence="2">
    <location>
        <begin position="673"/>
        <end position="685"/>
    </location>
</feature>
<dbReference type="SUPFAM" id="SSF81296">
    <property type="entry name" value="E set domains"/>
    <property type="match status" value="2"/>
</dbReference>
<feature type="region of interest" description="Disordered" evidence="2">
    <location>
        <begin position="673"/>
        <end position="711"/>
    </location>
</feature>
<dbReference type="InterPro" id="IPR037020">
    <property type="entry name" value="Hemocyanin_C_sf"/>
</dbReference>
<feature type="region of interest" description="Disordered" evidence="2">
    <location>
        <begin position="649"/>
        <end position="668"/>
    </location>
</feature>
<gene>
    <name evidence="6" type="ORF">PR048_006613</name>
</gene>
<dbReference type="PRINTS" id="PR00187">
    <property type="entry name" value="HAEMOCYANIN"/>
</dbReference>
<dbReference type="Pfam" id="PF00372">
    <property type="entry name" value="Hemocyanin_M"/>
    <property type="match status" value="1"/>
</dbReference>
<dbReference type="Gene3D" id="1.20.1370.10">
    <property type="entry name" value="Hemocyanin, N-terminal domain"/>
    <property type="match status" value="1"/>
</dbReference>
<dbReference type="InterPro" id="IPR036697">
    <property type="entry name" value="Hemocyanin_N_sf"/>
</dbReference>
<dbReference type="PROSITE" id="PS00209">
    <property type="entry name" value="HEMOCYANIN_1"/>
    <property type="match status" value="1"/>
</dbReference>
<sequence>MDLSIKSLLILTTFHKVALDDELESLNPARRNEASEDFLQKQLKIMKLFLWQYDTQMYDSFSSIVHNFKLEDNLEHFQDSEAVRNFVALEKADAFFPKSKVFTLSETRPRKEAKLLFDILYNAKDFDTFFKTAVYTREWVNKGLFYYVFRTVLGMREDTKYFYYPAAYEIYPSAFLDERVIQKARDAKIRDYVHASRSEIRLFKRAQQTMNTVCGERPVRDALSTALQTGDYQEVVIPVNYTGKWDSERDPESVMAYFREDLGLNMLNVAFHSKYPTWFDSAHYGKYNDRKGELFLHYLHQLIARYYLERLSNNLPETSYITEGEPLVGYFPGLRHSNGAQVTPRQPFTKVRDTKAISLSEYHEHFERVMQAISLGYAIAENGTHVPLRGEHGLNILGEMLGFVGDNINYKYYDSVYYQALYLLGAGDEKIPPSALLHPDTALRDPLYYQNIETFFRDYMYEYATTLPKYKYDNVAVSGLNVESVDVDKLITYFEDVYVDLLPVTGYGFKYDDNKVDVSAKLRRLNHSPFSYRVSVSSDKEADVLVKVFITPKYDPQGRTLPMDTRIFYAFEIDRFPAKVSAGKNIIQRRSHESTVAVSDPPTFKQMWNKTHGALNGKETFVVDKVSSGFSLFFHRLHFMASPPLSRVTSSSLAGRSDRSVPRIGQPAPLSERVKMKQRRNERAGETTVPTCENPGATPPGIEPASPRREDYSARPYGFPQHLLLPKGDEYGLPVQFVVAVFSYEEASSYDRRAYDLQSFTLLGTDFGVKFPDPRPISFPLDRPFRSEYDAQVPNIFTKEVRIFHKTLDEINETTQ</sequence>
<dbReference type="PROSITE" id="PS00210">
    <property type="entry name" value="HEMOCYANIN_2"/>
    <property type="match status" value="1"/>
</dbReference>
<dbReference type="Proteomes" id="UP001159363">
    <property type="component" value="Chromosome 2"/>
</dbReference>
<dbReference type="SUPFAM" id="SSF48056">
    <property type="entry name" value="Di-copper centre-containing domain"/>
    <property type="match status" value="1"/>
</dbReference>
<proteinExistence type="predicted"/>